<keyword evidence="4" id="KW-1185">Reference proteome</keyword>
<evidence type="ECO:0000256" key="1">
    <source>
        <dbReference type="SAM" id="MobiDB-lite"/>
    </source>
</evidence>
<evidence type="ECO:0000256" key="2">
    <source>
        <dbReference type="SAM" id="Phobius"/>
    </source>
</evidence>
<evidence type="ECO:0000313" key="3">
    <source>
        <dbReference type="EMBL" id="KAJ4957486.1"/>
    </source>
</evidence>
<keyword evidence="2" id="KW-1133">Transmembrane helix</keyword>
<dbReference type="AlphaFoldDB" id="A0A9Q0H069"/>
<name>A0A9Q0H069_9MAGN</name>
<accession>A0A9Q0H069</accession>
<feature type="region of interest" description="Disordered" evidence="1">
    <location>
        <begin position="1"/>
        <end position="21"/>
    </location>
</feature>
<comment type="caution">
    <text evidence="3">The sequence shown here is derived from an EMBL/GenBank/DDBJ whole genome shotgun (WGS) entry which is preliminary data.</text>
</comment>
<protein>
    <submittedName>
        <fullName evidence="3">Uncharacterized protein</fullName>
    </submittedName>
</protein>
<sequence length="272" mass="28837">MKRSDQARKKKPTDIPNAGTTVCFAADLEPSDQVLSEPNPLDLGRQGYLGQTLKSRFAALADLPDDSTLLSGNPIAPNLAPEPVSISAVDRSSPPPSGSHLSSLDSGADNFPADAAHLLSCPVDTCSSLLASASVKQCTDLPLGLPLCSQVEVVRTEPLPLPDPQVHSSSMLDVPSDPNLHPTNLPDHPTIPSPSSSIPTPLAIIHPSNSSEEDDDKLHDDDCFAELENSDQCFDSDVEIQNMDSLSEIFSGLPLLVCSEAFSFVVLGLPLW</sequence>
<dbReference type="EMBL" id="JAMYWD010000010">
    <property type="protein sequence ID" value="KAJ4957486.1"/>
    <property type="molecule type" value="Genomic_DNA"/>
</dbReference>
<dbReference type="Proteomes" id="UP001141806">
    <property type="component" value="Unassembled WGS sequence"/>
</dbReference>
<evidence type="ECO:0000313" key="4">
    <source>
        <dbReference type="Proteomes" id="UP001141806"/>
    </source>
</evidence>
<organism evidence="3 4">
    <name type="scientific">Protea cynaroides</name>
    <dbReference type="NCBI Taxonomy" id="273540"/>
    <lineage>
        <taxon>Eukaryota</taxon>
        <taxon>Viridiplantae</taxon>
        <taxon>Streptophyta</taxon>
        <taxon>Embryophyta</taxon>
        <taxon>Tracheophyta</taxon>
        <taxon>Spermatophyta</taxon>
        <taxon>Magnoliopsida</taxon>
        <taxon>Proteales</taxon>
        <taxon>Proteaceae</taxon>
        <taxon>Protea</taxon>
    </lineage>
</organism>
<proteinExistence type="predicted"/>
<reference evidence="3" key="1">
    <citation type="journal article" date="2023" name="Plant J.">
        <title>The genome of the king protea, Protea cynaroides.</title>
        <authorList>
            <person name="Chang J."/>
            <person name="Duong T.A."/>
            <person name="Schoeman C."/>
            <person name="Ma X."/>
            <person name="Roodt D."/>
            <person name="Barker N."/>
            <person name="Li Z."/>
            <person name="Van de Peer Y."/>
            <person name="Mizrachi E."/>
        </authorList>
    </citation>
    <scope>NUCLEOTIDE SEQUENCE</scope>
    <source>
        <tissue evidence="3">Young leaves</tissue>
    </source>
</reference>
<keyword evidence="2" id="KW-0472">Membrane</keyword>
<feature type="region of interest" description="Disordered" evidence="1">
    <location>
        <begin position="85"/>
        <end position="106"/>
    </location>
</feature>
<gene>
    <name evidence="3" type="ORF">NE237_024597</name>
</gene>
<feature type="region of interest" description="Disordered" evidence="1">
    <location>
        <begin position="159"/>
        <end position="183"/>
    </location>
</feature>
<feature type="transmembrane region" description="Helical" evidence="2">
    <location>
        <begin position="249"/>
        <end position="271"/>
    </location>
</feature>
<keyword evidence="2" id="KW-0812">Transmembrane</keyword>